<evidence type="ECO:0000256" key="1">
    <source>
        <dbReference type="SAM" id="Phobius"/>
    </source>
</evidence>
<name>W5SYQ5_9SPIR</name>
<dbReference type="RefSeq" id="WP_041178931.1">
    <property type="nucleotide sequence ID" value="NZ_CP005803.1"/>
</dbReference>
<dbReference type="AlphaFoldDB" id="W5SYQ5"/>
<protein>
    <submittedName>
        <fullName evidence="2">Uncharacterized protein</fullName>
    </submittedName>
</protein>
<evidence type="ECO:0000313" key="2">
    <source>
        <dbReference type="EMBL" id="AHH11952.1"/>
    </source>
</evidence>
<gene>
    <name evidence="2" type="ORF">BCO_0018410</name>
</gene>
<reference evidence="2" key="1">
    <citation type="submission" date="2013-04" db="EMBL/GenBank/DDBJ databases">
        <title>Comparative Genomics of Relapsing Fever Spirochetes.</title>
        <authorList>
            <person name="Schwan T.G."/>
            <person name="Raffel S.J."/>
            <person name="Porcella S.F."/>
            <person name="Martens C.A."/>
            <person name="Bruno D.P."/>
            <person name="Ricklefs S.M."/>
            <person name="Barbian K.B."/>
        </authorList>
    </citation>
    <scope>NUCLEOTIDE SEQUENCE</scope>
    <source>
        <strain evidence="2">Co53</strain>
        <plasmid evidence="2">unnamed</plasmid>
    </source>
</reference>
<organism evidence="2">
    <name type="scientific">Borrelia coriaceae ATCC 43381</name>
    <dbReference type="NCBI Taxonomy" id="1408429"/>
    <lineage>
        <taxon>Bacteria</taxon>
        <taxon>Pseudomonadati</taxon>
        <taxon>Spirochaetota</taxon>
        <taxon>Spirochaetia</taxon>
        <taxon>Spirochaetales</taxon>
        <taxon>Borreliaceae</taxon>
        <taxon>Borrelia</taxon>
    </lineage>
</organism>
<keyword evidence="2" id="KW-0614">Plasmid</keyword>
<proteinExistence type="predicted"/>
<geneLocation type="plasmid" evidence="2">
    <name>unnamed</name>
</geneLocation>
<feature type="transmembrane region" description="Helical" evidence="1">
    <location>
        <begin position="239"/>
        <end position="261"/>
    </location>
</feature>
<dbReference type="EMBL" id="CP005803">
    <property type="protein sequence ID" value="AHH11952.1"/>
    <property type="molecule type" value="Genomic_DNA"/>
</dbReference>
<sequence length="262" mass="31047">SYTIMLKLLLFLTMIINLSAISEEKRKRIMKNDDQYTEATRNLIRVKDWKTNFNNLNKLGPYFMKEIENIKSLFNLSEKDFSIFCTPYDTICPPLSLNDIFRRHQYTMKEYFSFLNTLKRKNPDQAAYLISEIYELRIIFGITQETIYGFNYEKPQNAIKHNPEYKKTFESLKNIYYKAQHDLDLLPIYLNKIIQIIISIHSCLNSSKFINLLPTHILIFTTSYINAYTVNQQKKKINIANTHIIHIISIIQIIIHNLVIFA</sequence>
<accession>W5SYQ5</accession>
<keyword evidence="1" id="KW-0472">Membrane</keyword>
<keyword evidence="1" id="KW-1133">Transmembrane helix</keyword>
<feature type="non-terminal residue" evidence="2">
    <location>
        <position position="1"/>
    </location>
</feature>
<dbReference type="HOGENOM" id="CLU_093001_0_0_12"/>
<keyword evidence="1" id="KW-0812">Transmembrane</keyword>